<proteinExistence type="predicted"/>
<dbReference type="PANTHER" id="PTHR43135">
    <property type="entry name" value="ALPHA-D-RIBOSE 1-METHYLPHOSPHONATE 5-TRIPHOSPHATE DIPHOSPHATASE"/>
    <property type="match status" value="1"/>
</dbReference>
<dbReference type="RefSeq" id="WP_366087788.1">
    <property type="nucleotide sequence ID" value="NZ_JBFASG010000008.1"/>
</dbReference>
<evidence type="ECO:0000313" key="3">
    <source>
        <dbReference type="Proteomes" id="UP001552479"/>
    </source>
</evidence>
<gene>
    <name evidence="2" type="ORF">AB0L03_11825</name>
</gene>
<dbReference type="PANTHER" id="PTHR43135:SF3">
    <property type="entry name" value="ALPHA-D-RIBOSE 1-METHYLPHOSPHONATE 5-TRIPHOSPHATE DIPHOSPHATASE"/>
    <property type="match status" value="1"/>
</dbReference>
<comment type="caution">
    <text evidence="2">The sequence shown here is derived from an EMBL/GenBank/DDBJ whole genome shotgun (WGS) entry which is preliminary data.</text>
</comment>
<protein>
    <submittedName>
        <fullName evidence="2">Amidohydrolase family protein</fullName>
    </submittedName>
</protein>
<dbReference type="InterPro" id="IPR032466">
    <property type="entry name" value="Metal_Hydrolase"/>
</dbReference>
<feature type="domain" description="Amidohydrolase-related" evidence="1">
    <location>
        <begin position="52"/>
        <end position="397"/>
    </location>
</feature>
<name>A0ABV3ISU3_9ACTN</name>
<evidence type="ECO:0000313" key="2">
    <source>
        <dbReference type="EMBL" id="MEV4923523.1"/>
    </source>
</evidence>
<keyword evidence="3" id="KW-1185">Reference proteome</keyword>
<dbReference type="InterPro" id="IPR011059">
    <property type="entry name" value="Metal-dep_hydrolase_composite"/>
</dbReference>
<dbReference type="Proteomes" id="UP001552479">
    <property type="component" value="Unassembled WGS sequence"/>
</dbReference>
<dbReference type="Pfam" id="PF01979">
    <property type="entry name" value="Amidohydro_1"/>
    <property type="match status" value="1"/>
</dbReference>
<sequence>MLAIRAAKLFDGIGPATVERPAVLVEGGRITGVVPGGSVPAEAGLVDLGEATLLPGFVDTHVHLAFDASEDAVGRLRRAGDEELLDRMRAAARATLAAGVTTVRDLGDRGYLALRIREETAKDPTAGPTVLASGPPLTTARGHCWFLGGQAEGVDGIRAAVRERAGRGVDVVKVMVTGGDLTPGTDPFRVQYNHAELLAAVREAHRHGLPATAHAHSAAGIADAVAAGFDMVEHCFFVTEITDESDATDPGVDYDRRVLDDMVRLGVVASLTLGSLPGGPPPPPRLARRVPGLVAGLAAMREAGVGVVCGSDSGIFPAKAHGSHPYSVAAMVETGFTPLEALRAATSAAARACGVACRKGCIAPGFDADLVAVAGDPLADITAVHAVTAVFREGTRVPLT</sequence>
<dbReference type="Gene3D" id="3.20.20.140">
    <property type="entry name" value="Metal-dependent hydrolases"/>
    <property type="match status" value="1"/>
</dbReference>
<evidence type="ECO:0000259" key="1">
    <source>
        <dbReference type="Pfam" id="PF01979"/>
    </source>
</evidence>
<dbReference type="SUPFAM" id="SSF51556">
    <property type="entry name" value="Metallo-dependent hydrolases"/>
    <property type="match status" value="1"/>
</dbReference>
<organism evidence="2 3">
    <name type="scientific">Streptomyces roseoverticillatus</name>
    <dbReference type="NCBI Taxonomy" id="66429"/>
    <lineage>
        <taxon>Bacteria</taxon>
        <taxon>Bacillati</taxon>
        <taxon>Actinomycetota</taxon>
        <taxon>Actinomycetes</taxon>
        <taxon>Kitasatosporales</taxon>
        <taxon>Streptomycetaceae</taxon>
        <taxon>Streptomyces</taxon>
    </lineage>
</organism>
<dbReference type="Gene3D" id="2.30.40.10">
    <property type="entry name" value="Urease, subunit C, domain 1"/>
    <property type="match status" value="1"/>
</dbReference>
<dbReference type="EMBL" id="JBFASG010000008">
    <property type="protein sequence ID" value="MEV4923523.1"/>
    <property type="molecule type" value="Genomic_DNA"/>
</dbReference>
<reference evidence="2 3" key="1">
    <citation type="submission" date="2024-06" db="EMBL/GenBank/DDBJ databases">
        <title>The Natural Products Discovery Center: Release of the First 8490 Sequenced Strains for Exploring Actinobacteria Biosynthetic Diversity.</title>
        <authorList>
            <person name="Kalkreuter E."/>
            <person name="Kautsar S.A."/>
            <person name="Yang D."/>
            <person name="Bader C.D."/>
            <person name="Teijaro C.N."/>
            <person name="Fluegel L."/>
            <person name="Davis C.M."/>
            <person name="Simpson J.R."/>
            <person name="Lauterbach L."/>
            <person name="Steele A.D."/>
            <person name="Gui C."/>
            <person name="Meng S."/>
            <person name="Li G."/>
            <person name="Viehrig K."/>
            <person name="Ye F."/>
            <person name="Su P."/>
            <person name="Kiefer A.F."/>
            <person name="Nichols A."/>
            <person name="Cepeda A.J."/>
            <person name="Yan W."/>
            <person name="Fan B."/>
            <person name="Jiang Y."/>
            <person name="Adhikari A."/>
            <person name="Zheng C.-J."/>
            <person name="Schuster L."/>
            <person name="Cowan T.M."/>
            <person name="Smanski M.J."/>
            <person name="Chevrette M.G."/>
            <person name="De Carvalho L.P.S."/>
            <person name="Shen B."/>
        </authorList>
    </citation>
    <scope>NUCLEOTIDE SEQUENCE [LARGE SCALE GENOMIC DNA]</scope>
    <source>
        <strain evidence="2 3">NPDC053791</strain>
    </source>
</reference>
<dbReference type="InterPro" id="IPR006680">
    <property type="entry name" value="Amidohydro-rel"/>
</dbReference>
<dbReference type="SUPFAM" id="SSF51338">
    <property type="entry name" value="Composite domain of metallo-dependent hydrolases"/>
    <property type="match status" value="1"/>
</dbReference>
<dbReference type="InterPro" id="IPR051781">
    <property type="entry name" value="Metallo-dep_Hydrolase"/>
</dbReference>
<accession>A0ABV3ISU3</accession>